<protein>
    <submittedName>
        <fullName evidence="3">Uncharacterized protein</fullName>
    </submittedName>
</protein>
<organism evidence="3 4">
    <name type="scientific">Cercophora samala</name>
    <dbReference type="NCBI Taxonomy" id="330535"/>
    <lineage>
        <taxon>Eukaryota</taxon>
        <taxon>Fungi</taxon>
        <taxon>Dikarya</taxon>
        <taxon>Ascomycota</taxon>
        <taxon>Pezizomycotina</taxon>
        <taxon>Sordariomycetes</taxon>
        <taxon>Sordariomycetidae</taxon>
        <taxon>Sordariales</taxon>
        <taxon>Lasiosphaeriaceae</taxon>
        <taxon>Cercophora</taxon>
    </lineage>
</organism>
<keyword evidence="4" id="KW-1185">Reference proteome</keyword>
<dbReference type="AlphaFoldDB" id="A0AA39ZLZ9"/>
<name>A0AA39ZLZ9_9PEZI</name>
<dbReference type="Proteomes" id="UP001174997">
    <property type="component" value="Unassembled WGS sequence"/>
</dbReference>
<evidence type="ECO:0000256" key="2">
    <source>
        <dbReference type="SAM" id="SignalP"/>
    </source>
</evidence>
<accession>A0AA39ZLZ9</accession>
<feature type="compositionally biased region" description="Low complexity" evidence="1">
    <location>
        <begin position="30"/>
        <end position="47"/>
    </location>
</feature>
<feature type="compositionally biased region" description="Polar residues" evidence="1">
    <location>
        <begin position="48"/>
        <end position="57"/>
    </location>
</feature>
<proteinExistence type="predicted"/>
<sequence length="180" mass="18137">MYSKLLVLAALPMLTMARAYPPLLNGREGPVTTTSTETSRPTSPTHTWTATGDSSATGPWDGHYTGIYTGPLGGDDEEVTHTDHYTGIWTGSLSDDEVTHTDHYTGIYTGSATGGCTGVCTGSITAAYSGIYTGVLPTMTGEAASSTSPAVVTGGAGKGVQGAGWAGGVAAGFAVLGLVL</sequence>
<feature type="region of interest" description="Disordered" evidence="1">
    <location>
        <begin position="22"/>
        <end position="57"/>
    </location>
</feature>
<dbReference type="EMBL" id="JAULSY010000005">
    <property type="protein sequence ID" value="KAK0673569.1"/>
    <property type="molecule type" value="Genomic_DNA"/>
</dbReference>
<feature type="signal peptide" evidence="2">
    <location>
        <begin position="1"/>
        <end position="19"/>
    </location>
</feature>
<evidence type="ECO:0000313" key="3">
    <source>
        <dbReference type="EMBL" id="KAK0673569.1"/>
    </source>
</evidence>
<evidence type="ECO:0000256" key="1">
    <source>
        <dbReference type="SAM" id="MobiDB-lite"/>
    </source>
</evidence>
<feature type="chain" id="PRO_5041454806" evidence="2">
    <location>
        <begin position="20"/>
        <end position="180"/>
    </location>
</feature>
<keyword evidence="2" id="KW-0732">Signal</keyword>
<reference evidence="3" key="1">
    <citation type="submission" date="2023-06" db="EMBL/GenBank/DDBJ databases">
        <title>Genome-scale phylogeny and comparative genomics of the fungal order Sordariales.</title>
        <authorList>
            <consortium name="Lawrence Berkeley National Laboratory"/>
            <person name="Hensen N."/>
            <person name="Bonometti L."/>
            <person name="Westerberg I."/>
            <person name="Brannstrom I.O."/>
            <person name="Guillou S."/>
            <person name="Cros-Aarteil S."/>
            <person name="Calhoun S."/>
            <person name="Haridas S."/>
            <person name="Kuo A."/>
            <person name="Mondo S."/>
            <person name="Pangilinan J."/>
            <person name="Riley R."/>
            <person name="Labutti K."/>
            <person name="Andreopoulos B."/>
            <person name="Lipzen A."/>
            <person name="Chen C."/>
            <person name="Yanf M."/>
            <person name="Daum C."/>
            <person name="Ng V."/>
            <person name="Clum A."/>
            <person name="Steindorff A."/>
            <person name="Ohm R."/>
            <person name="Martin F."/>
            <person name="Silar P."/>
            <person name="Natvig D."/>
            <person name="Lalanne C."/>
            <person name="Gautier V."/>
            <person name="Ament-Velasquez S.L."/>
            <person name="Kruys A."/>
            <person name="Hutchinson M.I."/>
            <person name="Powell A.J."/>
            <person name="Barry K."/>
            <person name="Miller A.N."/>
            <person name="Grigoriev I.V."/>
            <person name="Debuchy R."/>
            <person name="Gladieux P."/>
            <person name="Thoren M.H."/>
            <person name="Johannesson H."/>
        </authorList>
    </citation>
    <scope>NUCLEOTIDE SEQUENCE</scope>
    <source>
        <strain evidence="3">CBS 307.81</strain>
    </source>
</reference>
<gene>
    <name evidence="3" type="ORF">QBC41DRAFT_311071</name>
</gene>
<comment type="caution">
    <text evidence="3">The sequence shown here is derived from an EMBL/GenBank/DDBJ whole genome shotgun (WGS) entry which is preliminary data.</text>
</comment>
<evidence type="ECO:0000313" key="4">
    <source>
        <dbReference type="Proteomes" id="UP001174997"/>
    </source>
</evidence>